<dbReference type="PROSITE" id="PS50850">
    <property type="entry name" value="MFS"/>
    <property type="match status" value="1"/>
</dbReference>
<keyword evidence="6 7" id="KW-0472">Membrane</keyword>
<feature type="transmembrane region" description="Helical" evidence="7">
    <location>
        <begin position="15"/>
        <end position="39"/>
    </location>
</feature>
<dbReference type="RefSeq" id="WP_245791043.1">
    <property type="nucleotide sequence ID" value="NZ_JBHSHK010000001.1"/>
</dbReference>
<keyword evidence="10" id="KW-1185">Reference proteome</keyword>
<feature type="domain" description="Major facilitator superfamily (MFS) profile" evidence="8">
    <location>
        <begin position="17"/>
        <end position="74"/>
    </location>
</feature>
<dbReference type="GO" id="GO:0005886">
    <property type="term" value="C:plasma membrane"/>
    <property type="evidence" value="ECO:0007669"/>
    <property type="project" value="UniProtKB-SubCell"/>
</dbReference>
<evidence type="ECO:0000259" key="8">
    <source>
        <dbReference type="PROSITE" id="PS50850"/>
    </source>
</evidence>
<comment type="subcellular location">
    <subcellularLocation>
        <location evidence="1">Cell membrane</location>
        <topology evidence="1">Multi-pass membrane protein</topology>
    </subcellularLocation>
</comment>
<dbReference type="EMBL" id="JXKQ01000003">
    <property type="protein sequence ID" value="OJG46247.1"/>
    <property type="molecule type" value="Genomic_DNA"/>
</dbReference>
<evidence type="ECO:0000313" key="9">
    <source>
        <dbReference type="EMBL" id="OJG46247.1"/>
    </source>
</evidence>
<dbReference type="InterPro" id="IPR020846">
    <property type="entry name" value="MFS_dom"/>
</dbReference>
<proteinExistence type="predicted"/>
<evidence type="ECO:0000313" key="10">
    <source>
        <dbReference type="Proteomes" id="UP000182077"/>
    </source>
</evidence>
<dbReference type="AlphaFoldDB" id="A0A1L8TPP1"/>
<dbReference type="STRING" id="249189.RV04_GL001413"/>
<dbReference type="PANTHER" id="PTHR42718">
    <property type="entry name" value="MAJOR FACILITATOR SUPERFAMILY MULTIDRUG TRANSPORTER MFSC"/>
    <property type="match status" value="1"/>
</dbReference>
<name>A0A1L8TPP1_9ENTE</name>
<dbReference type="Gene3D" id="1.20.1720.10">
    <property type="entry name" value="Multidrug resistance protein D"/>
    <property type="match status" value="1"/>
</dbReference>
<evidence type="ECO:0000256" key="2">
    <source>
        <dbReference type="ARBA" id="ARBA00022448"/>
    </source>
</evidence>
<evidence type="ECO:0000256" key="3">
    <source>
        <dbReference type="ARBA" id="ARBA00022475"/>
    </source>
</evidence>
<keyword evidence="4 7" id="KW-0812">Transmembrane</keyword>
<gene>
    <name evidence="9" type="ORF">RV04_GL001413</name>
</gene>
<dbReference type="PANTHER" id="PTHR42718:SF46">
    <property type="entry name" value="BLR6921 PROTEIN"/>
    <property type="match status" value="1"/>
</dbReference>
<evidence type="ECO:0000256" key="7">
    <source>
        <dbReference type="SAM" id="Phobius"/>
    </source>
</evidence>
<keyword evidence="5 7" id="KW-1133">Transmembrane helix</keyword>
<feature type="transmembrane region" description="Helical" evidence="7">
    <location>
        <begin position="51"/>
        <end position="71"/>
    </location>
</feature>
<dbReference type="InterPro" id="IPR036259">
    <property type="entry name" value="MFS_trans_sf"/>
</dbReference>
<keyword evidence="2" id="KW-0813">Transport</keyword>
<sequence length="74" mass="8294">MKEGTKKMKTKNSKWWVLGTVSLAVFMAMLDITIVNVALPEIQKSFSESFASLQWVLNAYTLVYAVALLPLSKL</sequence>
<protein>
    <recommendedName>
        <fullName evidence="8">Major facilitator superfamily (MFS) profile domain-containing protein</fullName>
    </recommendedName>
</protein>
<evidence type="ECO:0000256" key="4">
    <source>
        <dbReference type="ARBA" id="ARBA00022692"/>
    </source>
</evidence>
<evidence type="ECO:0000256" key="6">
    <source>
        <dbReference type="ARBA" id="ARBA00023136"/>
    </source>
</evidence>
<comment type="caution">
    <text evidence="9">The sequence shown here is derived from an EMBL/GenBank/DDBJ whole genome shotgun (WGS) entry which is preliminary data.</text>
</comment>
<accession>A0A1L8TPP1</accession>
<keyword evidence="3" id="KW-1003">Cell membrane</keyword>
<organism evidence="9 10">
    <name type="scientific">Enterococcus hermanniensis</name>
    <dbReference type="NCBI Taxonomy" id="249189"/>
    <lineage>
        <taxon>Bacteria</taxon>
        <taxon>Bacillati</taxon>
        <taxon>Bacillota</taxon>
        <taxon>Bacilli</taxon>
        <taxon>Lactobacillales</taxon>
        <taxon>Enterococcaceae</taxon>
        <taxon>Enterococcus</taxon>
    </lineage>
</organism>
<dbReference type="Proteomes" id="UP000182077">
    <property type="component" value="Unassembled WGS sequence"/>
</dbReference>
<dbReference type="GO" id="GO:0022857">
    <property type="term" value="F:transmembrane transporter activity"/>
    <property type="evidence" value="ECO:0007669"/>
    <property type="project" value="InterPro"/>
</dbReference>
<evidence type="ECO:0000256" key="1">
    <source>
        <dbReference type="ARBA" id="ARBA00004651"/>
    </source>
</evidence>
<dbReference type="SUPFAM" id="SSF103473">
    <property type="entry name" value="MFS general substrate transporter"/>
    <property type="match status" value="1"/>
</dbReference>
<reference evidence="9 10" key="1">
    <citation type="submission" date="2014-12" db="EMBL/GenBank/DDBJ databases">
        <title>Draft genome sequences of 29 type strains of Enterococci.</title>
        <authorList>
            <person name="Zhong Z."/>
            <person name="Sun Z."/>
            <person name="Liu W."/>
            <person name="Zhang W."/>
            <person name="Zhang H."/>
        </authorList>
    </citation>
    <scope>NUCLEOTIDE SEQUENCE [LARGE SCALE GENOMIC DNA]</scope>
    <source>
        <strain evidence="9 10">DSM 17122</strain>
    </source>
</reference>
<evidence type="ECO:0000256" key="5">
    <source>
        <dbReference type="ARBA" id="ARBA00022989"/>
    </source>
</evidence>